<evidence type="ECO:0000313" key="4">
    <source>
        <dbReference type="EMBL" id="KRZ46203.1"/>
    </source>
</evidence>
<sequence length="66" mass="7318">MVQPIQNVSVSLTKLRQLGDKANKLRRGNVAKRFSTRTIISRRLLGVSKLKPKGAGLCGRLIFVEV</sequence>
<proteinExistence type="predicted"/>
<evidence type="ECO:0000313" key="3">
    <source>
        <dbReference type="EMBL" id="KRY93125.1"/>
    </source>
</evidence>
<name>A0A0V1G4S6_TRIPS</name>
<dbReference type="Proteomes" id="UP000054826">
    <property type="component" value="Unassembled WGS sequence"/>
</dbReference>
<evidence type="ECO:0000313" key="5">
    <source>
        <dbReference type="Proteomes" id="UP000054632"/>
    </source>
</evidence>
<accession>A0A0V1G4S6</accession>
<protein>
    <submittedName>
        <fullName evidence="3">Uncharacterized protein</fullName>
    </submittedName>
</protein>
<evidence type="ECO:0000313" key="7">
    <source>
        <dbReference type="Proteomes" id="UP000054995"/>
    </source>
</evidence>
<organism evidence="3 7">
    <name type="scientific">Trichinella pseudospiralis</name>
    <name type="common">Parasitic roundworm</name>
    <dbReference type="NCBI Taxonomy" id="6337"/>
    <lineage>
        <taxon>Eukaryota</taxon>
        <taxon>Metazoa</taxon>
        <taxon>Ecdysozoa</taxon>
        <taxon>Nematoda</taxon>
        <taxon>Enoplea</taxon>
        <taxon>Dorylaimia</taxon>
        <taxon>Trichinellida</taxon>
        <taxon>Trichinellidae</taxon>
        <taxon>Trichinella</taxon>
    </lineage>
</organism>
<dbReference type="AlphaFoldDB" id="A0A0V1G4S6"/>
<reference evidence="5 6" key="1">
    <citation type="submission" date="2015-01" db="EMBL/GenBank/DDBJ databases">
        <title>Evolution of Trichinella species and genotypes.</title>
        <authorList>
            <person name="Korhonen P.K."/>
            <person name="Edoardo P."/>
            <person name="Giuseppe L.R."/>
            <person name="Gasser R.B."/>
        </authorList>
    </citation>
    <scope>NUCLEOTIDE SEQUENCE [LARGE SCALE GENOMIC DNA]</scope>
    <source>
        <strain evidence="2">ISS13</strain>
        <strain evidence="1">ISS141</strain>
        <strain evidence="4">ISS176</strain>
        <strain evidence="3">ISS470</strain>
    </source>
</reference>
<dbReference type="EMBL" id="JYDV01000001">
    <property type="protein sequence ID" value="KRZ46203.1"/>
    <property type="molecule type" value="Genomic_DNA"/>
</dbReference>
<evidence type="ECO:0000313" key="2">
    <source>
        <dbReference type="EMBL" id="KRY78756.1"/>
    </source>
</evidence>
<dbReference type="Proteomes" id="UP000054995">
    <property type="component" value="Unassembled WGS sequence"/>
</dbReference>
<dbReference type="EMBL" id="JYDR01000003">
    <property type="protein sequence ID" value="KRY78756.1"/>
    <property type="molecule type" value="Genomic_DNA"/>
</dbReference>
<keyword evidence="7" id="KW-1185">Reference proteome</keyword>
<evidence type="ECO:0000313" key="1">
    <source>
        <dbReference type="EMBL" id="KRX98045.1"/>
    </source>
</evidence>
<dbReference type="EMBL" id="JYDT01000004">
    <property type="protein sequence ID" value="KRY93125.1"/>
    <property type="molecule type" value="Genomic_DNA"/>
</dbReference>
<comment type="caution">
    <text evidence="3">The sequence shown here is derived from an EMBL/GenBank/DDBJ whole genome shotgun (WGS) entry which is preliminary data.</text>
</comment>
<dbReference type="Proteomes" id="UP000054632">
    <property type="component" value="Unassembled WGS sequence"/>
</dbReference>
<evidence type="ECO:0000313" key="6">
    <source>
        <dbReference type="Proteomes" id="UP000054815"/>
    </source>
</evidence>
<gene>
    <name evidence="2" type="ORF">T4A_10138</name>
    <name evidence="4" type="ORF">T4C_9342</name>
    <name evidence="3" type="ORF">T4D_11489</name>
    <name evidence="1" type="ORF">T4E_11573</name>
</gene>
<dbReference type="EMBL" id="JYDU01000025">
    <property type="protein sequence ID" value="KRX98045.1"/>
    <property type="molecule type" value="Genomic_DNA"/>
</dbReference>
<dbReference type="Proteomes" id="UP000054815">
    <property type="component" value="Unassembled WGS sequence"/>
</dbReference>